<dbReference type="Proteomes" id="UP000314294">
    <property type="component" value="Unassembled WGS sequence"/>
</dbReference>
<dbReference type="OrthoDB" id="10069766at2759"/>
<name>A0A4Z2GW81_9TELE</name>
<protein>
    <submittedName>
        <fullName evidence="1">Sodium leak channel non-selective protein</fullName>
    </submittedName>
</protein>
<keyword evidence="2" id="KW-1185">Reference proteome</keyword>
<dbReference type="AlphaFoldDB" id="A0A4Z2GW81"/>
<organism evidence="1 2">
    <name type="scientific">Liparis tanakae</name>
    <name type="common">Tanaka's snailfish</name>
    <dbReference type="NCBI Taxonomy" id="230148"/>
    <lineage>
        <taxon>Eukaryota</taxon>
        <taxon>Metazoa</taxon>
        <taxon>Chordata</taxon>
        <taxon>Craniata</taxon>
        <taxon>Vertebrata</taxon>
        <taxon>Euteleostomi</taxon>
        <taxon>Actinopterygii</taxon>
        <taxon>Neopterygii</taxon>
        <taxon>Teleostei</taxon>
        <taxon>Neoteleostei</taxon>
        <taxon>Acanthomorphata</taxon>
        <taxon>Eupercaria</taxon>
        <taxon>Perciformes</taxon>
        <taxon>Cottioidei</taxon>
        <taxon>Cottales</taxon>
        <taxon>Liparidae</taxon>
        <taxon>Liparis</taxon>
    </lineage>
</organism>
<gene>
    <name evidence="1" type="primary">NALCN_2</name>
    <name evidence="1" type="ORF">EYF80_031960</name>
</gene>
<dbReference type="EMBL" id="SRLO01000396">
    <property type="protein sequence ID" value="TNN57776.1"/>
    <property type="molecule type" value="Genomic_DNA"/>
</dbReference>
<evidence type="ECO:0000313" key="1">
    <source>
        <dbReference type="EMBL" id="TNN57776.1"/>
    </source>
</evidence>
<sequence length="92" mass="10260">MRKKQQQSCSIIHSLRESQQQELSRFLNPPSIETTLLSEDHNANNADNPSQPEMSGLQQLLSPTLSDRGGYRQDSRGASVGLLDLIRSPLSR</sequence>
<accession>A0A4Z2GW81</accession>
<reference evidence="1 2" key="1">
    <citation type="submission" date="2019-03" db="EMBL/GenBank/DDBJ databases">
        <title>First draft genome of Liparis tanakae, snailfish: a comprehensive survey of snailfish specific genes.</title>
        <authorList>
            <person name="Kim W."/>
            <person name="Song I."/>
            <person name="Jeong J.-H."/>
            <person name="Kim D."/>
            <person name="Kim S."/>
            <person name="Ryu S."/>
            <person name="Song J.Y."/>
            <person name="Lee S.K."/>
        </authorList>
    </citation>
    <scope>NUCLEOTIDE SEQUENCE [LARGE SCALE GENOMIC DNA]</scope>
    <source>
        <tissue evidence="1">Muscle</tissue>
    </source>
</reference>
<proteinExistence type="predicted"/>
<comment type="caution">
    <text evidence="1">The sequence shown here is derived from an EMBL/GenBank/DDBJ whole genome shotgun (WGS) entry which is preliminary data.</text>
</comment>
<evidence type="ECO:0000313" key="2">
    <source>
        <dbReference type="Proteomes" id="UP000314294"/>
    </source>
</evidence>